<reference evidence="1 2" key="1">
    <citation type="submission" date="2018-09" db="EMBL/GenBank/DDBJ databases">
        <title>Draft genome sequences of Legionella taurinensis isolated from water samples.</title>
        <authorList>
            <person name="Chakeri A."/>
            <person name="Allerberger F."/>
            <person name="Kundi M."/>
            <person name="Ruppitsch W."/>
            <person name="Schmid D."/>
        </authorList>
    </citation>
    <scope>NUCLEOTIDE SEQUENCE [LARGE SCALE GENOMIC DNA]</scope>
    <source>
        <strain evidence="1 2">4570-18-6</strain>
    </source>
</reference>
<evidence type="ECO:0008006" key="3">
    <source>
        <dbReference type="Google" id="ProtNLM"/>
    </source>
</evidence>
<organism evidence="1 2">
    <name type="scientific">Legionella taurinensis</name>
    <dbReference type="NCBI Taxonomy" id="70611"/>
    <lineage>
        <taxon>Bacteria</taxon>
        <taxon>Pseudomonadati</taxon>
        <taxon>Pseudomonadota</taxon>
        <taxon>Gammaproteobacteria</taxon>
        <taxon>Legionellales</taxon>
        <taxon>Legionellaceae</taxon>
        <taxon>Legionella</taxon>
    </lineage>
</organism>
<evidence type="ECO:0000313" key="2">
    <source>
        <dbReference type="Proteomes" id="UP000270757"/>
    </source>
</evidence>
<dbReference type="GeneID" id="48946513"/>
<accession>A0A3A5L888</accession>
<dbReference type="Proteomes" id="UP000270757">
    <property type="component" value="Unassembled WGS sequence"/>
</dbReference>
<sequence>MASPLLEVRIQLPKILLSDIRHDKSGFEELTNLYAKAKEYTFETIQIDMSTTAWLDADMCSSFGAILYHVTSNLNNVDLVNLQPQVESILLKNRFLSHYGKKSIVDSWKTTIKYRHFDVKDGRSFAEYVESEFIDRDEVPKMSIGLKKKFKESIFEIFSIRCSTQKRN</sequence>
<name>A0A3A5L888_9GAMM</name>
<protein>
    <recommendedName>
        <fullName evidence="3">STAS domain-containing protein</fullName>
    </recommendedName>
</protein>
<comment type="caution">
    <text evidence="1">The sequence shown here is derived from an EMBL/GenBank/DDBJ whole genome shotgun (WGS) entry which is preliminary data.</text>
</comment>
<dbReference type="AlphaFoldDB" id="A0A3A5L888"/>
<gene>
    <name evidence="1" type="ORF">D6J04_08425</name>
</gene>
<dbReference type="RefSeq" id="WP_115300462.1">
    <property type="nucleotide sequence ID" value="NZ_CAAAIR010000009.1"/>
</dbReference>
<evidence type="ECO:0000313" key="1">
    <source>
        <dbReference type="EMBL" id="RJT46564.1"/>
    </source>
</evidence>
<proteinExistence type="predicted"/>
<dbReference type="EMBL" id="QZWB01000008">
    <property type="protein sequence ID" value="RJT46564.1"/>
    <property type="molecule type" value="Genomic_DNA"/>
</dbReference>